<proteinExistence type="predicted"/>
<dbReference type="STRING" id="420953.SAMN05192543_101516"/>
<dbReference type="Pfam" id="PF09486">
    <property type="entry name" value="HrpB7"/>
    <property type="match status" value="1"/>
</dbReference>
<evidence type="ECO:0000313" key="2">
    <source>
        <dbReference type="EMBL" id="SFH90030.1"/>
    </source>
</evidence>
<dbReference type="RefSeq" id="WP_091006992.1">
    <property type="nucleotide sequence ID" value="NZ_CP041743.1"/>
</dbReference>
<keyword evidence="3" id="KW-1185">Reference proteome</keyword>
<evidence type="ECO:0000256" key="1">
    <source>
        <dbReference type="SAM" id="MobiDB-lite"/>
    </source>
</evidence>
<dbReference type="AlphaFoldDB" id="A0A1I3DTG0"/>
<dbReference type="Proteomes" id="UP000199548">
    <property type="component" value="Unassembled WGS sequence"/>
</dbReference>
<feature type="region of interest" description="Disordered" evidence="1">
    <location>
        <begin position="142"/>
        <end position="161"/>
    </location>
</feature>
<accession>A0A1I3DTG0</accession>
<name>A0A1I3DTG0_9BURK</name>
<dbReference type="OrthoDB" id="9103877at2"/>
<dbReference type="EMBL" id="FOQU01000001">
    <property type="protein sequence ID" value="SFH90030.1"/>
    <property type="molecule type" value="Genomic_DNA"/>
</dbReference>
<organism evidence="2 3">
    <name type="scientific">Paraburkholderia megapolitana</name>
    <dbReference type="NCBI Taxonomy" id="420953"/>
    <lineage>
        <taxon>Bacteria</taxon>
        <taxon>Pseudomonadati</taxon>
        <taxon>Pseudomonadota</taxon>
        <taxon>Betaproteobacteria</taxon>
        <taxon>Burkholderiales</taxon>
        <taxon>Burkholderiaceae</taxon>
        <taxon>Paraburkholderia</taxon>
    </lineage>
</organism>
<reference evidence="2 3" key="1">
    <citation type="submission" date="2016-10" db="EMBL/GenBank/DDBJ databases">
        <authorList>
            <person name="de Groot N.N."/>
        </authorList>
    </citation>
    <scope>NUCLEOTIDE SEQUENCE [LARGE SCALE GENOMIC DNA]</scope>
    <source>
        <strain evidence="2 3">LMG 23650</strain>
    </source>
</reference>
<gene>
    <name evidence="2" type="ORF">SAMN05192543_101516</name>
</gene>
<sequence>MKDRRVVSLERVLSRRKTLDRKLNDALLALRGERQALEGAVAECRNAADQQAEVVAEQDRKLDEMMGQAFSPDAYLRLREHQLAMGERHAQLQNETARAVAQVESKQAEIDQSRAKIVQNRARIDIYGERRDKLCLAINTAIEDAQDEEASESRRPGPRPF</sequence>
<evidence type="ECO:0000313" key="3">
    <source>
        <dbReference type="Proteomes" id="UP000199548"/>
    </source>
</evidence>
<dbReference type="InterPro" id="IPR013392">
    <property type="entry name" value="T3SS_HrpB7"/>
</dbReference>
<protein>
    <submittedName>
        <fullName evidence="2">Type III secretion protein (HrpB7)</fullName>
    </submittedName>
</protein>